<dbReference type="PANTHER" id="PTHR10559:SF15">
    <property type="entry name" value="COBALAMIN BINDING INTRINSIC FACTOR"/>
    <property type="match status" value="1"/>
</dbReference>
<accession>A0A8C5Q9P0</accession>
<dbReference type="GO" id="GO:0006824">
    <property type="term" value="P:cobalt ion transport"/>
    <property type="evidence" value="ECO:0007669"/>
    <property type="project" value="UniProtKB-KW"/>
</dbReference>
<evidence type="ECO:0000256" key="2">
    <source>
        <dbReference type="ARBA" id="ARBA00006449"/>
    </source>
</evidence>
<evidence type="ECO:0000256" key="9">
    <source>
        <dbReference type="SAM" id="SignalP"/>
    </source>
</evidence>
<reference evidence="10" key="2">
    <citation type="submission" date="2025-09" db="UniProtKB">
        <authorList>
            <consortium name="Ensembl"/>
        </authorList>
    </citation>
    <scope>IDENTIFICATION</scope>
</reference>
<dbReference type="GeneTree" id="ENSGT00530000063370"/>
<evidence type="ECO:0000313" key="11">
    <source>
        <dbReference type="Proteomes" id="UP000694569"/>
    </source>
</evidence>
<feature type="signal peptide" evidence="9">
    <location>
        <begin position="1"/>
        <end position="19"/>
    </location>
</feature>
<dbReference type="Gene3D" id="1.50.10.20">
    <property type="match status" value="1"/>
</dbReference>
<keyword evidence="5 9" id="KW-0732">Signal</keyword>
<keyword evidence="3" id="KW-0406">Ion transport</keyword>
<evidence type="ECO:0000313" key="10">
    <source>
        <dbReference type="Ensembl" id="ENSLLEP00000035115.1"/>
    </source>
</evidence>
<dbReference type="GO" id="GO:0005615">
    <property type="term" value="C:extracellular space"/>
    <property type="evidence" value="ECO:0007669"/>
    <property type="project" value="TreeGrafter"/>
</dbReference>
<dbReference type="Pfam" id="PF01122">
    <property type="entry name" value="Cobalamin_bind"/>
    <property type="match status" value="1"/>
</dbReference>
<dbReference type="PANTHER" id="PTHR10559">
    <property type="entry name" value="TRANSCOBALAMIN-1/GASTRIC INTRINSIC FACTOR"/>
    <property type="match status" value="1"/>
</dbReference>
<dbReference type="GO" id="GO:0015889">
    <property type="term" value="P:cobalamin transport"/>
    <property type="evidence" value="ECO:0007669"/>
    <property type="project" value="InterPro"/>
</dbReference>
<feature type="binding site" evidence="7">
    <location>
        <position position="187"/>
    </location>
    <ligand>
        <name>cyanocob(III)alamin</name>
        <dbReference type="ChEBI" id="CHEBI:17439"/>
    </ligand>
</feature>
<evidence type="ECO:0000256" key="3">
    <source>
        <dbReference type="ARBA" id="ARBA00022426"/>
    </source>
</evidence>
<feature type="chain" id="PRO_5034830733" evidence="9">
    <location>
        <begin position="20"/>
        <end position="322"/>
    </location>
</feature>
<comment type="subcellular location">
    <subcellularLocation>
        <location evidence="1">Secreted</location>
    </subcellularLocation>
</comment>
<evidence type="ECO:0000256" key="1">
    <source>
        <dbReference type="ARBA" id="ARBA00004613"/>
    </source>
</evidence>
<evidence type="ECO:0000256" key="4">
    <source>
        <dbReference type="ARBA" id="ARBA00022525"/>
    </source>
</evidence>
<evidence type="ECO:0000256" key="6">
    <source>
        <dbReference type="ARBA" id="ARBA00023285"/>
    </source>
</evidence>
<proteinExistence type="inferred from homology"/>
<feature type="binding site" evidence="7">
    <location>
        <position position="285"/>
    </location>
    <ligand>
        <name>cyanocob(III)alamin</name>
        <dbReference type="ChEBI" id="CHEBI:17439"/>
    </ligand>
</feature>
<feature type="disulfide bond" evidence="8">
    <location>
        <begin position="23"/>
        <end position="261"/>
    </location>
</feature>
<protein>
    <submittedName>
        <fullName evidence="10">Uncharacterized protein</fullName>
    </submittedName>
</protein>
<keyword evidence="8" id="KW-1015">Disulfide bond</keyword>
<keyword evidence="11" id="KW-1185">Reference proteome</keyword>
<feature type="disulfide bond" evidence="8">
    <location>
        <begin position="157"/>
        <end position="198"/>
    </location>
</feature>
<dbReference type="OrthoDB" id="6343110at2759"/>
<sequence length="322" mass="34306">MYWLRFCAVLLAFAFATHAYAVCHVPVKDKASVTALALKMAKSVGPCVDPNPSVLLALNLDNNMDPEARNLLVKQLKDDAVVKVSQNLTFSSGKAALYTLALRSSCFDPTKIPKPGGNLNLVTVLEEKTKAELTSIGKNKFPRTNFYQVALDVLALCVMSSPLAEKAGATLAKAVPAKPSGPEFSVDTAAMAVMGFTCVQSMDNIPPKTKSSVKQAQSVLLDLMMAQQNNNGMIGNIYSTGLAGQALTAAKAYYPREAWNCSLTLQKILEEIPIGTFSLPIAAAQVLPYLYGRSYFSVKEIQCPTSNSTNNISGGLSGGAPT</sequence>
<keyword evidence="6 7" id="KW-0170">Cobalt</keyword>
<comment type="similarity">
    <text evidence="2">Belongs to the eukaryotic cobalamin transport proteins family.</text>
</comment>
<feature type="binding site" evidence="7">
    <location>
        <begin position="144"/>
        <end position="148"/>
    </location>
    <ligand>
        <name>cyanocob(III)alamin</name>
        <dbReference type="ChEBI" id="CHEBI:17439"/>
    </ligand>
</feature>
<dbReference type="GO" id="GO:0031419">
    <property type="term" value="F:cobalamin binding"/>
    <property type="evidence" value="ECO:0007669"/>
    <property type="project" value="InterPro"/>
</dbReference>
<dbReference type="Ensembl" id="ENSLLET00000036449.1">
    <property type="protein sequence ID" value="ENSLLEP00000035115.1"/>
    <property type="gene ID" value="ENSLLEG00000022168.1"/>
</dbReference>
<name>A0A8C5Q9P0_9ANUR</name>
<evidence type="ECO:0000256" key="8">
    <source>
        <dbReference type="PIRSR" id="PIRSR602157-2"/>
    </source>
</evidence>
<evidence type="ECO:0000256" key="5">
    <source>
        <dbReference type="ARBA" id="ARBA00022729"/>
    </source>
</evidence>
<keyword evidence="3" id="KW-0813">Transport</keyword>
<keyword evidence="3" id="KW-0171">Cobalt transport</keyword>
<dbReference type="Proteomes" id="UP000694569">
    <property type="component" value="Unplaced"/>
</dbReference>
<feature type="binding site" evidence="7">
    <location>
        <position position="236"/>
    </location>
    <ligand>
        <name>cyanocob(III)alamin</name>
        <dbReference type="ChEBI" id="CHEBI:17439"/>
    </ligand>
</feature>
<dbReference type="InterPro" id="IPR002157">
    <property type="entry name" value="Cbl-bd_prot"/>
</dbReference>
<keyword evidence="4" id="KW-0964">Secreted</keyword>
<evidence type="ECO:0000256" key="7">
    <source>
        <dbReference type="PIRSR" id="PIRSR602157-1"/>
    </source>
</evidence>
<reference evidence="10" key="1">
    <citation type="submission" date="2025-08" db="UniProtKB">
        <authorList>
            <consortium name="Ensembl"/>
        </authorList>
    </citation>
    <scope>IDENTIFICATION</scope>
</reference>
<dbReference type="AlphaFoldDB" id="A0A8C5Q9P0"/>
<organism evidence="10 11">
    <name type="scientific">Leptobrachium leishanense</name>
    <name type="common">Leishan spiny toad</name>
    <dbReference type="NCBI Taxonomy" id="445787"/>
    <lineage>
        <taxon>Eukaryota</taxon>
        <taxon>Metazoa</taxon>
        <taxon>Chordata</taxon>
        <taxon>Craniata</taxon>
        <taxon>Vertebrata</taxon>
        <taxon>Euteleostomi</taxon>
        <taxon>Amphibia</taxon>
        <taxon>Batrachia</taxon>
        <taxon>Anura</taxon>
        <taxon>Pelobatoidea</taxon>
        <taxon>Megophryidae</taxon>
        <taxon>Leptobrachium</taxon>
    </lineage>
</organism>
<dbReference type="InterPro" id="IPR051588">
    <property type="entry name" value="Cobalamin_Transport"/>
</dbReference>